<dbReference type="Pfam" id="PF00092">
    <property type="entry name" value="VWA"/>
    <property type="match status" value="1"/>
</dbReference>
<dbReference type="Gene3D" id="3.40.50.410">
    <property type="entry name" value="von Willebrand factor, type A domain"/>
    <property type="match status" value="1"/>
</dbReference>
<dbReference type="PANTHER" id="PTHR24020">
    <property type="entry name" value="COLLAGEN ALPHA"/>
    <property type="match status" value="1"/>
</dbReference>
<evidence type="ECO:0000313" key="4">
    <source>
        <dbReference type="EMBL" id="CAH3183315.1"/>
    </source>
</evidence>
<feature type="signal peptide" evidence="2">
    <location>
        <begin position="1"/>
        <end position="28"/>
    </location>
</feature>
<dbReference type="CDD" id="cd01450">
    <property type="entry name" value="vWFA_subfamily_ECM"/>
    <property type="match status" value="1"/>
</dbReference>
<evidence type="ECO:0000256" key="2">
    <source>
        <dbReference type="SAM" id="SignalP"/>
    </source>
</evidence>
<feature type="chain" id="PRO_5045354080" description="VWFA domain-containing protein" evidence="2">
    <location>
        <begin position="29"/>
        <end position="271"/>
    </location>
</feature>
<dbReference type="InterPro" id="IPR050525">
    <property type="entry name" value="ECM_Assembly_Org"/>
</dbReference>
<dbReference type="PANTHER" id="PTHR24020:SF84">
    <property type="entry name" value="VWFA DOMAIN-CONTAINING PROTEIN"/>
    <property type="match status" value="1"/>
</dbReference>
<accession>A0ABN8RV05</accession>
<comment type="caution">
    <text evidence="4">The sequence shown here is derived from an EMBL/GenBank/DDBJ whole genome shotgun (WGS) entry which is preliminary data.</text>
</comment>
<dbReference type="Proteomes" id="UP001159427">
    <property type="component" value="Unassembled WGS sequence"/>
</dbReference>
<dbReference type="SUPFAM" id="SSF53300">
    <property type="entry name" value="vWA-like"/>
    <property type="match status" value="1"/>
</dbReference>
<proteinExistence type="predicted"/>
<protein>
    <recommendedName>
        <fullName evidence="3">VWFA domain-containing protein</fullName>
    </recommendedName>
</protein>
<dbReference type="InterPro" id="IPR036465">
    <property type="entry name" value="vWFA_dom_sf"/>
</dbReference>
<evidence type="ECO:0000259" key="3">
    <source>
        <dbReference type="PROSITE" id="PS50234"/>
    </source>
</evidence>
<keyword evidence="2" id="KW-0732">Signal</keyword>
<name>A0ABN8RV05_9CNID</name>
<sequence>MPGVPRFYPLFSLFLILSFISLMQQSAANGFPSKTDTARRLAKNLPFLRRSQPSSNNPFSRLPSRSRPGGNNRQTAGTKLMSWSGRDLGSPLYDVVFIIDESGSIPLDQFNRGLSAIRLLIGDASLGTKFAAIKFSNKARLLFNFVSPAQAKTKLLNVPQKGGSTNTQDALKMARDLFLNPAASGHRQNAYRMAVVVTDGLSNVQPGQTIPQATQLKGIGTRVMVIAVGNYGASGRKEMKDIASYPPGENLFFVDDFNDMYQITFMAINNI</sequence>
<keyword evidence="5" id="KW-1185">Reference proteome</keyword>
<feature type="domain" description="VWFA" evidence="3">
    <location>
        <begin position="94"/>
        <end position="271"/>
    </location>
</feature>
<dbReference type="SMART" id="SM00327">
    <property type="entry name" value="VWA"/>
    <property type="match status" value="1"/>
</dbReference>
<organism evidence="4 5">
    <name type="scientific">Porites evermanni</name>
    <dbReference type="NCBI Taxonomy" id="104178"/>
    <lineage>
        <taxon>Eukaryota</taxon>
        <taxon>Metazoa</taxon>
        <taxon>Cnidaria</taxon>
        <taxon>Anthozoa</taxon>
        <taxon>Hexacorallia</taxon>
        <taxon>Scleractinia</taxon>
        <taxon>Fungiina</taxon>
        <taxon>Poritidae</taxon>
        <taxon>Porites</taxon>
    </lineage>
</organism>
<reference evidence="4 5" key="1">
    <citation type="submission" date="2022-05" db="EMBL/GenBank/DDBJ databases">
        <authorList>
            <consortium name="Genoscope - CEA"/>
            <person name="William W."/>
        </authorList>
    </citation>
    <scope>NUCLEOTIDE SEQUENCE [LARGE SCALE GENOMIC DNA]</scope>
</reference>
<evidence type="ECO:0000313" key="5">
    <source>
        <dbReference type="Proteomes" id="UP001159427"/>
    </source>
</evidence>
<dbReference type="PRINTS" id="PR00453">
    <property type="entry name" value="VWFADOMAIN"/>
</dbReference>
<dbReference type="PROSITE" id="PS50234">
    <property type="entry name" value="VWFA"/>
    <property type="match status" value="1"/>
</dbReference>
<gene>
    <name evidence="4" type="ORF">PEVE_00014800</name>
</gene>
<dbReference type="EMBL" id="CALNXI010002123">
    <property type="protein sequence ID" value="CAH3183315.1"/>
    <property type="molecule type" value="Genomic_DNA"/>
</dbReference>
<feature type="region of interest" description="Disordered" evidence="1">
    <location>
        <begin position="47"/>
        <end position="79"/>
    </location>
</feature>
<evidence type="ECO:0000256" key="1">
    <source>
        <dbReference type="SAM" id="MobiDB-lite"/>
    </source>
</evidence>
<dbReference type="InterPro" id="IPR002035">
    <property type="entry name" value="VWF_A"/>
</dbReference>